<dbReference type="GO" id="GO:0000027">
    <property type="term" value="P:ribosomal large subunit assembly"/>
    <property type="evidence" value="ECO:0007669"/>
    <property type="project" value="TreeGrafter"/>
</dbReference>
<feature type="compositionally biased region" description="Basic and acidic residues" evidence="3">
    <location>
        <begin position="294"/>
        <end position="303"/>
    </location>
</feature>
<dbReference type="InterPro" id="IPR036026">
    <property type="entry name" value="Seven-hairpin_glycosidases"/>
</dbReference>
<comment type="similarity">
    <text evidence="1">Belongs to the eukaryotic ribosomal protein eL6 family.</text>
</comment>
<dbReference type="GO" id="GO:0005509">
    <property type="term" value="F:calcium ion binding"/>
    <property type="evidence" value="ECO:0007669"/>
    <property type="project" value="InterPro"/>
</dbReference>
<feature type="compositionally biased region" description="Basic and acidic residues" evidence="3">
    <location>
        <begin position="244"/>
        <end position="256"/>
    </location>
</feature>
<dbReference type="SUPFAM" id="SSF48225">
    <property type="entry name" value="Seven-hairpin glycosidases"/>
    <property type="match status" value="1"/>
</dbReference>
<dbReference type="InterPro" id="IPR000915">
    <property type="entry name" value="60S_ribosomal_eL6"/>
</dbReference>
<gene>
    <name evidence="4" type="ORF">TREES_T100021887</name>
</gene>
<dbReference type="InterPro" id="IPR008991">
    <property type="entry name" value="Translation_prot_SH3-like_sf"/>
</dbReference>
<dbReference type="InterPro" id="IPR014722">
    <property type="entry name" value="Rib_uL2_dom2"/>
</dbReference>
<dbReference type="InParanoid" id="L9JB97"/>
<reference evidence="5" key="2">
    <citation type="journal article" date="2013" name="Nat. Commun.">
        <title>Genome of the Chinese tree shrew.</title>
        <authorList>
            <person name="Fan Y."/>
            <person name="Huang Z.Y."/>
            <person name="Cao C.C."/>
            <person name="Chen C.S."/>
            <person name="Chen Y.X."/>
            <person name="Fan D.D."/>
            <person name="He J."/>
            <person name="Hou H.L."/>
            <person name="Hu L."/>
            <person name="Hu X.T."/>
            <person name="Jiang X.T."/>
            <person name="Lai R."/>
            <person name="Lang Y.S."/>
            <person name="Liang B."/>
            <person name="Liao S.G."/>
            <person name="Mu D."/>
            <person name="Ma Y.Y."/>
            <person name="Niu Y.Y."/>
            <person name="Sun X.Q."/>
            <person name="Xia J.Q."/>
            <person name="Xiao J."/>
            <person name="Xiong Z.Q."/>
            <person name="Xu L."/>
            <person name="Yang L."/>
            <person name="Zhang Y."/>
            <person name="Zhao W."/>
            <person name="Zhao X.D."/>
            <person name="Zheng Y.T."/>
            <person name="Zhou J.M."/>
            <person name="Zhu Y.B."/>
            <person name="Zhang G.J."/>
            <person name="Wang J."/>
            <person name="Yao Y.G."/>
        </authorList>
    </citation>
    <scope>NUCLEOTIDE SEQUENCE [LARGE SCALE GENOMIC DNA]</scope>
</reference>
<feature type="compositionally biased region" description="Basic and acidic residues" evidence="3">
    <location>
        <begin position="164"/>
        <end position="176"/>
    </location>
</feature>
<dbReference type="AlphaFoldDB" id="L9JB97"/>
<feature type="region of interest" description="Disordered" evidence="3">
    <location>
        <begin position="282"/>
        <end position="306"/>
    </location>
</feature>
<dbReference type="SUPFAM" id="SSF50104">
    <property type="entry name" value="Translation proteins SH3-like domain"/>
    <property type="match status" value="1"/>
</dbReference>
<evidence type="ECO:0000256" key="3">
    <source>
        <dbReference type="SAM" id="MobiDB-lite"/>
    </source>
</evidence>
<comment type="subunit">
    <text evidence="2">Component of the large ribosomal subunit. May bind IPO9 with low affinity.</text>
</comment>
<evidence type="ECO:0000256" key="2">
    <source>
        <dbReference type="ARBA" id="ARBA00046388"/>
    </source>
</evidence>
<feature type="compositionally biased region" description="Basic residues" evidence="3">
    <location>
        <begin position="229"/>
        <end position="241"/>
    </location>
</feature>
<name>L9JB97_TUPCH</name>
<evidence type="ECO:0000313" key="4">
    <source>
        <dbReference type="EMBL" id="ELW47633.1"/>
    </source>
</evidence>
<feature type="compositionally biased region" description="Pro residues" evidence="3">
    <location>
        <begin position="208"/>
        <end position="217"/>
    </location>
</feature>
<dbReference type="GO" id="GO:0003735">
    <property type="term" value="F:structural constituent of ribosome"/>
    <property type="evidence" value="ECO:0007669"/>
    <property type="project" value="InterPro"/>
</dbReference>
<dbReference type="GO" id="GO:0002181">
    <property type="term" value="P:cytoplasmic translation"/>
    <property type="evidence" value="ECO:0007669"/>
    <property type="project" value="TreeGrafter"/>
</dbReference>
<dbReference type="GO" id="GO:0005975">
    <property type="term" value="P:carbohydrate metabolic process"/>
    <property type="evidence" value="ECO:0007669"/>
    <property type="project" value="InterPro"/>
</dbReference>
<dbReference type="GO" id="GO:0022625">
    <property type="term" value="C:cytosolic large ribosomal subunit"/>
    <property type="evidence" value="ECO:0007669"/>
    <property type="project" value="TreeGrafter"/>
</dbReference>
<feature type="region of interest" description="Disordered" evidence="3">
    <location>
        <begin position="133"/>
        <end position="256"/>
    </location>
</feature>
<dbReference type="Gene3D" id="1.50.10.10">
    <property type="match status" value="1"/>
</dbReference>
<organism evidence="4 5">
    <name type="scientific">Tupaia chinensis</name>
    <name type="common">Chinese tree shrew</name>
    <name type="synonym">Tupaia belangeri chinensis</name>
    <dbReference type="NCBI Taxonomy" id="246437"/>
    <lineage>
        <taxon>Eukaryota</taxon>
        <taxon>Metazoa</taxon>
        <taxon>Chordata</taxon>
        <taxon>Craniata</taxon>
        <taxon>Vertebrata</taxon>
        <taxon>Euteleostomi</taxon>
        <taxon>Mammalia</taxon>
        <taxon>Eutheria</taxon>
        <taxon>Euarchontoglires</taxon>
        <taxon>Scandentia</taxon>
        <taxon>Tupaiidae</taxon>
        <taxon>Tupaia</taxon>
    </lineage>
</organism>
<sequence length="476" mass="51946">MDRLLQARLGVKSQSTPIDGARATRQAVVPGAQDMATNNRTLSSKAGWQVERLHSRTLRRRSLKPRRLMPEQGARVVVPKQLSSGLLLVTGPLVLNRVPPRRTHQKFVIATSTKIDISKVKIPKHLTDAYFKKKKLRKPGHQEEATSYQSSLPLGRTELTAPDPARDHDAHEESARLRPGLPVGAAAGAGREVRAEVPAPPAAREQKPPPNPAPAAPAPGEDDPNSRASPRRKKGWPRRIRPQGPREEATVARSSRDQSVPFNFDFNAFRSRLRHPVLGTRADETKEPQSQVRAQREKIKESEAGPQLRQCSVVGPRWLAAPLPAEHPAPSALPDPAVAHLREAMMRFAWQSYARYAMGKNELRPLTKDGYEGSMFGVLAPELKPVSALAALPRARCGHEAGAGAVGPIWVPCSLAPRGRLHSSPAPGLLPVGPEISSLLRKSLSLPSTLEDLLRNTPAAGGTLDWEEQQFVLRAA</sequence>
<keyword evidence="5" id="KW-1185">Reference proteome</keyword>
<dbReference type="Gene3D" id="2.30.30.30">
    <property type="match status" value="1"/>
</dbReference>
<dbReference type="PANTHER" id="PTHR10715:SF0">
    <property type="entry name" value="LARGE RIBOSOMAL SUBUNIT PROTEIN EL6"/>
    <property type="match status" value="1"/>
</dbReference>
<accession>L9JB97</accession>
<reference evidence="5" key="1">
    <citation type="submission" date="2012-07" db="EMBL/GenBank/DDBJ databases">
        <title>Genome of the Chinese tree shrew, a rising model animal genetically related to primates.</title>
        <authorList>
            <person name="Zhang G."/>
            <person name="Fan Y."/>
            <person name="Yao Y."/>
            <person name="Huang Z."/>
        </authorList>
    </citation>
    <scope>NUCLEOTIDE SEQUENCE [LARGE SCALE GENOMIC DNA]</scope>
</reference>
<dbReference type="InterPro" id="IPR012341">
    <property type="entry name" value="6hp_glycosidase-like_sf"/>
</dbReference>
<dbReference type="GO" id="GO:0003723">
    <property type="term" value="F:RNA binding"/>
    <property type="evidence" value="ECO:0007669"/>
    <property type="project" value="TreeGrafter"/>
</dbReference>
<dbReference type="Proteomes" id="UP000011518">
    <property type="component" value="Unassembled WGS sequence"/>
</dbReference>
<proteinExistence type="inferred from homology"/>
<dbReference type="PANTHER" id="PTHR10715">
    <property type="entry name" value="60S RIBOSOMAL PROTEIN L6"/>
    <property type="match status" value="1"/>
</dbReference>
<dbReference type="Pfam" id="PF01159">
    <property type="entry name" value="Ribosomal_L6e"/>
    <property type="match status" value="1"/>
</dbReference>
<protein>
    <submittedName>
        <fullName evidence="4">Mannosyl-oligosaccharide 1,2-alpha-mannosidase IC</fullName>
    </submittedName>
</protein>
<evidence type="ECO:0000256" key="1">
    <source>
        <dbReference type="ARBA" id="ARBA00010592"/>
    </source>
</evidence>
<evidence type="ECO:0000313" key="5">
    <source>
        <dbReference type="Proteomes" id="UP000011518"/>
    </source>
</evidence>
<dbReference type="GO" id="GO:0016020">
    <property type="term" value="C:membrane"/>
    <property type="evidence" value="ECO:0007669"/>
    <property type="project" value="InterPro"/>
</dbReference>
<dbReference type="GO" id="GO:0004571">
    <property type="term" value="F:mannosyl-oligosaccharide 1,2-alpha-mannosidase activity"/>
    <property type="evidence" value="ECO:0007669"/>
    <property type="project" value="InterPro"/>
</dbReference>
<dbReference type="EMBL" id="KB321095">
    <property type="protein sequence ID" value="ELW47633.1"/>
    <property type="molecule type" value="Genomic_DNA"/>
</dbReference>